<dbReference type="Gene3D" id="1.20.1250.20">
    <property type="entry name" value="MFS general substrate transporter like domains"/>
    <property type="match status" value="2"/>
</dbReference>
<dbReference type="Pfam" id="PF12832">
    <property type="entry name" value="MFS_1_like"/>
    <property type="match status" value="1"/>
</dbReference>
<dbReference type="Proteomes" id="UP001139054">
    <property type="component" value="Unassembled WGS sequence"/>
</dbReference>
<name>A0A9X1RED8_9BRAD</name>
<keyword evidence="7 8" id="KW-0472">Membrane</keyword>
<evidence type="ECO:0000259" key="9">
    <source>
        <dbReference type="Pfam" id="PF12832"/>
    </source>
</evidence>
<dbReference type="InterPro" id="IPR036259">
    <property type="entry name" value="MFS_trans_sf"/>
</dbReference>
<gene>
    <name evidence="10" type="ORF">L6654_27520</name>
</gene>
<dbReference type="SUPFAM" id="SSF103473">
    <property type="entry name" value="MFS general substrate transporter"/>
    <property type="match status" value="1"/>
</dbReference>
<dbReference type="PANTHER" id="PTHR23522:SF10">
    <property type="entry name" value="3-PHENYLPROPIONIC ACID TRANSPORTER-RELATED"/>
    <property type="match status" value="1"/>
</dbReference>
<dbReference type="GO" id="GO:0030395">
    <property type="term" value="F:lactose binding"/>
    <property type="evidence" value="ECO:0007669"/>
    <property type="project" value="TreeGrafter"/>
</dbReference>
<feature type="transmembrane region" description="Helical" evidence="8">
    <location>
        <begin position="303"/>
        <end position="325"/>
    </location>
</feature>
<dbReference type="RefSeq" id="WP_237864995.1">
    <property type="nucleotide sequence ID" value="NZ_JAKLTY010000020.1"/>
</dbReference>
<dbReference type="PIRSF" id="PIRSF004925">
    <property type="entry name" value="HcaT"/>
    <property type="match status" value="1"/>
</dbReference>
<feature type="transmembrane region" description="Helical" evidence="8">
    <location>
        <begin position="365"/>
        <end position="383"/>
    </location>
</feature>
<proteinExistence type="predicted"/>
<dbReference type="EMBL" id="JAKLTY010000020">
    <property type="protein sequence ID" value="MCG2630386.1"/>
    <property type="molecule type" value="Genomic_DNA"/>
</dbReference>
<feature type="transmembrane region" description="Helical" evidence="8">
    <location>
        <begin position="51"/>
        <end position="71"/>
    </location>
</feature>
<evidence type="ECO:0000256" key="4">
    <source>
        <dbReference type="ARBA" id="ARBA00022519"/>
    </source>
</evidence>
<keyword evidence="3" id="KW-1003">Cell membrane</keyword>
<comment type="caution">
    <text evidence="10">The sequence shown here is derived from an EMBL/GenBank/DDBJ whole genome shotgun (WGS) entry which is preliminary data.</text>
</comment>
<evidence type="ECO:0000256" key="6">
    <source>
        <dbReference type="ARBA" id="ARBA00022989"/>
    </source>
</evidence>
<feature type="domain" description="Major facilitator superfamily associated" evidence="9">
    <location>
        <begin position="20"/>
        <end position="363"/>
    </location>
</feature>
<dbReference type="NCBIfam" id="NF037955">
    <property type="entry name" value="mfs"/>
    <property type="match status" value="1"/>
</dbReference>
<feature type="transmembrane region" description="Helical" evidence="8">
    <location>
        <begin position="146"/>
        <end position="166"/>
    </location>
</feature>
<accession>A0A9X1RED8</accession>
<protein>
    <submittedName>
        <fullName evidence="10">MFS transporter</fullName>
    </submittedName>
</protein>
<feature type="transmembrane region" description="Helical" evidence="8">
    <location>
        <begin position="244"/>
        <end position="265"/>
    </location>
</feature>
<evidence type="ECO:0000256" key="3">
    <source>
        <dbReference type="ARBA" id="ARBA00022475"/>
    </source>
</evidence>
<evidence type="ECO:0000256" key="5">
    <source>
        <dbReference type="ARBA" id="ARBA00022692"/>
    </source>
</evidence>
<evidence type="ECO:0000313" key="10">
    <source>
        <dbReference type="EMBL" id="MCG2630386.1"/>
    </source>
</evidence>
<feature type="transmembrane region" description="Helical" evidence="8">
    <location>
        <begin position="337"/>
        <end position="359"/>
    </location>
</feature>
<keyword evidence="5 8" id="KW-0812">Transmembrane</keyword>
<evidence type="ECO:0000313" key="11">
    <source>
        <dbReference type="Proteomes" id="UP001139054"/>
    </source>
</evidence>
<keyword evidence="6 8" id="KW-1133">Transmembrane helix</keyword>
<feature type="transmembrane region" description="Helical" evidence="8">
    <location>
        <begin position="212"/>
        <end position="232"/>
    </location>
</feature>
<dbReference type="GO" id="GO:0005886">
    <property type="term" value="C:plasma membrane"/>
    <property type="evidence" value="ECO:0007669"/>
    <property type="project" value="UniProtKB-SubCell"/>
</dbReference>
<reference evidence="10" key="1">
    <citation type="submission" date="2022-01" db="EMBL/GenBank/DDBJ databases">
        <title>Genome sequnece data of strain Bradyrhizobium sp. nov.</title>
        <authorList>
            <person name="Zhang J."/>
        </authorList>
    </citation>
    <scope>NUCLEOTIDE SEQUENCE</scope>
    <source>
        <strain evidence="10">WYCCWR 13023</strain>
    </source>
</reference>
<evidence type="ECO:0000256" key="8">
    <source>
        <dbReference type="SAM" id="Phobius"/>
    </source>
</evidence>
<evidence type="ECO:0000256" key="2">
    <source>
        <dbReference type="ARBA" id="ARBA00022448"/>
    </source>
</evidence>
<dbReference type="GO" id="GO:0015528">
    <property type="term" value="F:lactose:proton symporter activity"/>
    <property type="evidence" value="ECO:0007669"/>
    <property type="project" value="TreeGrafter"/>
</dbReference>
<dbReference type="InterPro" id="IPR026032">
    <property type="entry name" value="HcaT-like"/>
</dbReference>
<feature type="transmembrane region" description="Helical" evidence="8">
    <location>
        <begin position="172"/>
        <end position="192"/>
    </location>
</feature>
<feature type="transmembrane region" description="Helical" evidence="8">
    <location>
        <begin position="107"/>
        <end position="125"/>
    </location>
</feature>
<dbReference type="AlphaFoldDB" id="A0A9X1RED8"/>
<feature type="transmembrane region" description="Helical" evidence="8">
    <location>
        <begin position="83"/>
        <end position="101"/>
    </location>
</feature>
<comment type="subcellular location">
    <subcellularLocation>
        <location evidence="1">Cell inner membrane</location>
        <topology evidence="1">Multi-pass membrane protein</topology>
    </subcellularLocation>
</comment>
<evidence type="ECO:0000256" key="7">
    <source>
        <dbReference type="ARBA" id="ARBA00023136"/>
    </source>
</evidence>
<organism evidence="10 11">
    <name type="scientific">Bradyrhizobium zhengyangense</name>
    <dbReference type="NCBI Taxonomy" id="2911009"/>
    <lineage>
        <taxon>Bacteria</taxon>
        <taxon>Pseudomonadati</taxon>
        <taxon>Pseudomonadota</taxon>
        <taxon>Alphaproteobacteria</taxon>
        <taxon>Hyphomicrobiales</taxon>
        <taxon>Nitrobacteraceae</taxon>
        <taxon>Bradyrhizobium</taxon>
    </lineage>
</organism>
<dbReference type="InterPro" id="IPR024989">
    <property type="entry name" value="MFS_assoc_dom"/>
</dbReference>
<dbReference type="PANTHER" id="PTHR23522">
    <property type="entry name" value="BLL5896 PROTEIN"/>
    <property type="match status" value="1"/>
</dbReference>
<keyword evidence="4" id="KW-0997">Cell inner membrane</keyword>
<feature type="transmembrane region" description="Helical" evidence="8">
    <location>
        <begin position="21"/>
        <end position="45"/>
    </location>
</feature>
<feature type="transmembrane region" description="Helical" evidence="8">
    <location>
        <begin position="272"/>
        <end position="291"/>
    </location>
</feature>
<keyword evidence="2" id="KW-0813">Transport</keyword>
<evidence type="ECO:0000256" key="1">
    <source>
        <dbReference type="ARBA" id="ARBA00004429"/>
    </source>
</evidence>
<sequence>MPPESQIPTPAAIKRRFAVSLALFYGTSYGVLGTHLPFFTVWLKAIGIEPGWIGIISAVPAVTRFTTLPFVTSLAERRRALRGAMLLTASATALCFVLVGTQRQPSPLLVLYIVTCCCWTPLTPLTDAYALRGVARYKFDYGPVRLWGSVAFILGALACGLLIDVIAARQLIWIIVAMATISALTGLSLRPLADVPRTSGVAEAGKPLLRDVGFLAIIVSSAFIQSSHVAYYTFASINWQSHGLGGLTIAGLWTLGVCAEIVVFAVSPRFSLHPSLLVVIGGLSAVLRWSITAHEPPIGLLAIAQLGHGLSFGLTQVGVMTLLVHHVPPRQMARGQGYYAAIGGLLSSATSIISGAIYARYGEGLYYVMAAMAAAGAVLIWSARHRLKDQPHSATSGG</sequence>